<comment type="caution">
    <text evidence="1">The sequence shown here is derived from an EMBL/GenBank/DDBJ whole genome shotgun (WGS) entry which is preliminary data.</text>
</comment>
<dbReference type="InterPro" id="IPR009351">
    <property type="entry name" value="AlkZ-like"/>
</dbReference>
<sequence length="359" mass="39076">MKAADRAVVRERLSSQWISRSPATSARDVVQWMTAMQGQDLASVLWSIGVRWPGSIAADIERAFSDGAIVRSWPMRGTLHVVVAQDLPWMLGLTSARMLQRSAARGRALGITDRHLGAARDAASGTLGGGLELGREDLYRAFESAGIDTTGQRGYHLLWNLAQNAVICLGPWVNGRQAFVLVDEWIGTGRALDRDEALAEFALRYFSSHGPATIRDFAWWSSLTLADARAGTAIAAGDLERRTDGDDEYFLAPDSAGLRRDRVRLLPGFDEFLLGYQRRSPQLAPHHAERVVPGGNGVFLSTIVDDGNVVGTWTRTTSAGRVSLATQRFSPGSSRLDDGITRAGGEFARFLGLTLARRA</sequence>
<dbReference type="EMBL" id="SOFI01000003">
    <property type="protein sequence ID" value="TFB79133.1"/>
    <property type="molecule type" value="Genomic_DNA"/>
</dbReference>
<evidence type="ECO:0000313" key="2">
    <source>
        <dbReference type="Proteomes" id="UP000298488"/>
    </source>
</evidence>
<proteinExistence type="predicted"/>
<evidence type="ECO:0000313" key="1">
    <source>
        <dbReference type="EMBL" id="TFB79133.1"/>
    </source>
</evidence>
<keyword evidence="2" id="KW-1185">Reference proteome</keyword>
<reference evidence="1 2" key="1">
    <citation type="submission" date="2019-03" db="EMBL/GenBank/DDBJ databases">
        <title>Genomics of glacier-inhabiting Cryobacterium strains.</title>
        <authorList>
            <person name="Liu Q."/>
            <person name="Xin Y.-H."/>
        </authorList>
    </citation>
    <scope>NUCLEOTIDE SEQUENCE [LARGE SCALE GENOMIC DNA]</scope>
    <source>
        <strain evidence="1 2">CGMCC 1.10440</strain>
    </source>
</reference>
<protein>
    <submittedName>
        <fullName evidence="1">Winged helix DNA-binding domain-containing protein</fullName>
    </submittedName>
</protein>
<dbReference type="OrthoDB" id="9148135at2"/>
<accession>A0A4R8V8T8</accession>
<organism evidence="1 2">
    <name type="scientific">Terrimesophilobacter mesophilus</name>
    <dbReference type="NCBI Taxonomy" id="433647"/>
    <lineage>
        <taxon>Bacteria</taxon>
        <taxon>Bacillati</taxon>
        <taxon>Actinomycetota</taxon>
        <taxon>Actinomycetes</taxon>
        <taxon>Micrococcales</taxon>
        <taxon>Microbacteriaceae</taxon>
        <taxon>Terrimesophilobacter</taxon>
    </lineage>
</organism>
<dbReference type="RefSeq" id="WP_104095011.1">
    <property type="nucleotide sequence ID" value="NZ_JACHBP010000001.1"/>
</dbReference>
<dbReference type="GO" id="GO:0003677">
    <property type="term" value="F:DNA binding"/>
    <property type="evidence" value="ECO:0007669"/>
    <property type="project" value="UniProtKB-KW"/>
</dbReference>
<dbReference type="Proteomes" id="UP000298488">
    <property type="component" value="Unassembled WGS sequence"/>
</dbReference>
<name>A0A4R8V8T8_9MICO</name>
<dbReference type="AlphaFoldDB" id="A0A4R8V8T8"/>
<gene>
    <name evidence="1" type="ORF">E3N84_03105</name>
</gene>
<dbReference type="PANTHER" id="PTHR38479:SF2">
    <property type="entry name" value="WINGED HELIX DNA-BINDING DOMAIN-CONTAINING PROTEIN"/>
    <property type="match status" value="1"/>
</dbReference>
<dbReference type="PANTHER" id="PTHR38479">
    <property type="entry name" value="LMO0824 PROTEIN"/>
    <property type="match status" value="1"/>
</dbReference>
<dbReference type="Pfam" id="PF06224">
    <property type="entry name" value="AlkZ-like"/>
    <property type="match status" value="1"/>
</dbReference>
<keyword evidence="1" id="KW-0238">DNA-binding</keyword>